<accession>A0AAN9RE49</accession>
<protein>
    <submittedName>
        <fullName evidence="1">Uncharacterized protein</fullName>
    </submittedName>
</protein>
<comment type="caution">
    <text evidence="1">The sequence shown here is derived from an EMBL/GenBank/DDBJ whole genome shotgun (WGS) entry which is preliminary data.</text>
</comment>
<dbReference type="EMBL" id="JAYMYQ010000001">
    <property type="protein sequence ID" value="KAK7363288.1"/>
    <property type="molecule type" value="Genomic_DNA"/>
</dbReference>
<keyword evidence="2" id="KW-1185">Reference proteome</keyword>
<gene>
    <name evidence="1" type="ORF">VNO77_05424</name>
</gene>
<dbReference type="Proteomes" id="UP001367508">
    <property type="component" value="Unassembled WGS sequence"/>
</dbReference>
<reference evidence="1 2" key="1">
    <citation type="submission" date="2024-01" db="EMBL/GenBank/DDBJ databases">
        <title>The genomes of 5 underutilized Papilionoideae crops provide insights into root nodulation and disease resistanc.</title>
        <authorList>
            <person name="Jiang F."/>
        </authorList>
    </citation>
    <scope>NUCLEOTIDE SEQUENCE [LARGE SCALE GENOMIC DNA]</scope>
    <source>
        <strain evidence="1">LVBAO_FW01</strain>
        <tissue evidence="1">Leaves</tissue>
    </source>
</reference>
<dbReference type="AlphaFoldDB" id="A0AAN9RE49"/>
<proteinExistence type="predicted"/>
<name>A0AAN9RE49_CANGL</name>
<organism evidence="1 2">
    <name type="scientific">Canavalia gladiata</name>
    <name type="common">Sword bean</name>
    <name type="synonym">Dolichos gladiatus</name>
    <dbReference type="NCBI Taxonomy" id="3824"/>
    <lineage>
        <taxon>Eukaryota</taxon>
        <taxon>Viridiplantae</taxon>
        <taxon>Streptophyta</taxon>
        <taxon>Embryophyta</taxon>
        <taxon>Tracheophyta</taxon>
        <taxon>Spermatophyta</taxon>
        <taxon>Magnoliopsida</taxon>
        <taxon>eudicotyledons</taxon>
        <taxon>Gunneridae</taxon>
        <taxon>Pentapetalae</taxon>
        <taxon>rosids</taxon>
        <taxon>fabids</taxon>
        <taxon>Fabales</taxon>
        <taxon>Fabaceae</taxon>
        <taxon>Papilionoideae</taxon>
        <taxon>50 kb inversion clade</taxon>
        <taxon>NPAAA clade</taxon>
        <taxon>indigoferoid/millettioid clade</taxon>
        <taxon>Phaseoleae</taxon>
        <taxon>Canavalia</taxon>
    </lineage>
</organism>
<evidence type="ECO:0000313" key="1">
    <source>
        <dbReference type="EMBL" id="KAK7363288.1"/>
    </source>
</evidence>
<evidence type="ECO:0000313" key="2">
    <source>
        <dbReference type="Proteomes" id="UP001367508"/>
    </source>
</evidence>
<sequence length="182" mass="19970">MITVLGVKVMVGAVMGMEEVGESQAGTIECAAMVRGKVKELVHGETWELIRSTMAFTSNGATSSYTFYNTTCSTIHISWVDMFPLPRNAQLSRCRCDRNLLESLNWFMACLAPSDHCLTSISKTQKSTNQSKFNGTAAAAVGFVRNGVAFNISSLRFEGAVKEMTRGNFLKEISILNVIRKP</sequence>